<dbReference type="Proteomes" id="UP000318521">
    <property type="component" value="Unassembled WGS sequence"/>
</dbReference>
<comment type="caution">
    <text evidence="2">The sequence shown here is derived from an EMBL/GenBank/DDBJ whole genome shotgun (WGS) entry which is preliminary data.</text>
</comment>
<dbReference type="InterPro" id="IPR036679">
    <property type="entry name" value="FlgN-like_sf"/>
</dbReference>
<dbReference type="Pfam" id="PF05130">
    <property type="entry name" value="FlgN"/>
    <property type="match status" value="1"/>
</dbReference>
<dbReference type="InterPro" id="IPR007809">
    <property type="entry name" value="FlgN-like"/>
</dbReference>
<organism evidence="2 3">
    <name type="scientific">Alkalicoccobacillus porphyridii</name>
    <dbReference type="NCBI Taxonomy" id="2597270"/>
    <lineage>
        <taxon>Bacteria</taxon>
        <taxon>Bacillati</taxon>
        <taxon>Bacillota</taxon>
        <taxon>Bacilli</taxon>
        <taxon>Bacillales</taxon>
        <taxon>Bacillaceae</taxon>
        <taxon>Alkalicoccobacillus</taxon>
    </lineage>
</organism>
<keyword evidence="2" id="KW-0282">Flagellum</keyword>
<keyword evidence="3" id="KW-1185">Reference proteome</keyword>
<name>A0A554A3S5_9BACI</name>
<evidence type="ECO:0000256" key="1">
    <source>
        <dbReference type="ARBA" id="ARBA00022795"/>
    </source>
</evidence>
<dbReference type="EMBL" id="VLXZ01000001">
    <property type="protein sequence ID" value="TSB48342.1"/>
    <property type="molecule type" value="Genomic_DNA"/>
</dbReference>
<keyword evidence="2" id="KW-0969">Cilium</keyword>
<keyword evidence="2" id="KW-0966">Cell projection</keyword>
<gene>
    <name evidence="2" type="ORF">FN960_01960</name>
</gene>
<keyword evidence="1" id="KW-1005">Bacterial flagellum biogenesis</keyword>
<dbReference type="SUPFAM" id="SSF140566">
    <property type="entry name" value="FlgN-like"/>
    <property type="match status" value="1"/>
</dbReference>
<evidence type="ECO:0000313" key="3">
    <source>
        <dbReference type="Proteomes" id="UP000318521"/>
    </source>
</evidence>
<sequence>MELHQLLSTLTELVQVHRTLNELAEQKKECLLKQDISNLDTIVRLENKAVHRLQVLEGIRAKQVSQVLVTEQLSQKDQTISKVLELLDEDEKGPLLNVYQQLLQEVTLLKQKNEQNQLLIEDALQYVHVSLDVLVPSVDDYKYTGNQSETAAESNRSIFDSKA</sequence>
<protein>
    <submittedName>
        <fullName evidence="2">Flagellar protein FlgN</fullName>
    </submittedName>
</protein>
<accession>A0A554A3S5</accession>
<reference evidence="2 3" key="1">
    <citation type="submission" date="2019-07" db="EMBL/GenBank/DDBJ databases">
        <authorList>
            <person name="Park Y.J."/>
            <person name="Jeong S.E."/>
            <person name="Jung H.S."/>
        </authorList>
    </citation>
    <scope>NUCLEOTIDE SEQUENCE [LARGE SCALE GENOMIC DNA]</scope>
    <source>
        <strain evidence="3">P16(2019)</strain>
    </source>
</reference>
<dbReference type="AlphaFoldDB" id="A0A554A3S5"/>
<dbReference type="Gene3D" id="1.20.58.300">
    <property type="entry name" value="FlgN-like"/>
    <property type="match status" value="1"/>
</dbReference>
<dbReference type="RefSeq" id="WP_143846687.1">
    <property type="nucleotide sequence ID" value="NZ_VLXZ01000001.1"/>
</dbReference>
<dbReference type="GO" id="GO:0044780">
    <property type="term" value="P:bacterial-type flagellum assembly"/>
    <property type="evidence" value="ECO:0007669"/>
    <property type="project" value="InterPro"/>
</dbReference>
<dbReference type="OrthoDB" id="2381500at2"/>
<proteinExistence type="predicted"/>
<evidence type="ECO:0000313" key="2">
    <source>
        <dbReference type="EMBL" id="TSB48342.1"/>
    </source>
</evidence>